<proteinExistence type="predicted"/>
<keyword evidence="1" id="KW-0479">Metal-binding</keyword>
<keyword evidence="4 5" id="KW-0238">DNA-binding</keyword>
<dbReference type="PROSITE" id="PS50950">
    <property type="entry name" value="ZF_THAP"/>
    <property type="match status" value="1"/>
</dbReference>
<keyword evidence="2 5" id="KW-0863">Zinc-finger</keyword>
<dbReference type="GO" id="GO:0003677">
    <property type="term" value="F:DNA binding"/>
    <property type="evidence" value="ECO:0007669"/>
    <property type="project" value="UniProtKB-UniRule"/>
</dbReference>
<evidence type="ECO:0000256" key="1">
    <source>
        <dbReference type="ARBA" id="ARBA00022723"/>
    </source>
</evidence>
<keyword evidence="8" id="KW-1185">Reference proteome</keyword>
<dbReference type="GO" id="GO:0008270">
    <property type="term" value="F:zinc ion binding"/>
    <property type="evidence" value="ECO:0007669"/>
    <property type="project" value="UniProtKB-KW"/>
</dbReference>
<name>A0A7T8H1S0_CALRO</name>
<dbReference type="SMART" id="SM00980">
    <property type="entry name" value="THAP"/>
    <property type="match status" value="1"/>
</dbReference>
<evidence type="ECO:0000256" key="5">
    <source>
        <dbReference type="PROSITE-ProRule" id="PRU00309"/>
    </source>
</evidence>
<dbReference type="EMBL" id="CP045899">
    <property type="protein sequence ID" value="QQP41415.1"/>
    <property type="molecule type" value="Genomic_DNA"/>
</dbReference>
<dbReference type="OrthoDB" id="7331812at2759"/>
<feature type="domain" description="THAP-type" evidence="6">
    <location>
        <begin position="1"/>
        <end position="89"/>
    </location>
</feature>
<dbReference type="Proteomes" id="UP000595437">
    <property type="component" value="Chromosome 10"/>
</dbReference>
<dbReference type="SUPFAM" id="SSF57716">
    <property type="entry name" value="Glucocorticoid receptor-like (DNA-binding domain)"/>
    <property type="match status" value="1"/>
</dbReference>
<sequence>MSKGTVRVCTGSISPSPSNWHYFAFPRKDLVLQRLWISKCKRGDKIIPINAKVCERHFTCDDFQRNLKAELLNLNSKKKLKAVAFPSCNIPSASPCLNESSRKRRMETRKRKDLVHKLLQEHDFHSESNTFFESTSGNEGLVDCSSEDIKSEKGPLTETRSTQADVYRLEKGVQCWEVDGSHFLERKCRKLQRELTSTKKRTISIQGKKALQIHVRNFLNPSKKFNRGYSKEDVTTDLILRSISSRAFEYLRSKNFLPLPSRQTQELFLKILIIRLLSENMTLSDPHERMAILSFDEMEVRKTFEISARLKQIMGPHKKCK</sequence>
<dbReference type="InterPro" id="IPR006612">
    <property type="entry name" value="THAP_Znf"/>
</dbReference>
<evidence type="ECO:0000313" key="7">
    <source>
        <dbReference type="EMBL" id="QQP41415.1"/>
    </source>
</evidence>
<accession>A0A7T8H1S0</accession>
<evidence type="ECO:0000256" key="3">
    <source>
        <dbReference type="ARBA" id="ARBA00022833"/>
    </source>
</evidence>
<dbReference type="AlphaFoldDB" id="A0A7T8H1S0"/>
<evidence type="ECO:0000313" key="8">
    <source>
        <dbReference type="Proteomes" id="UP000595437"/>
    </source>
</evidence>
<reference evidence="8" key="1">
    <citation type="submission" date="2021-01" db="EMBL/GenBank/DDBJ databases">
        <title>Caligus Genome Assembly.</title>
        <authorList>
            <person name="Gallardo-Escarate C."/>
        </authorList>
    </citation>
    <scope>NUCLEOTIDE SEQUENCE [LARGE SCALE GENOMIC DNA]</scope>
</reference>
<evidence type="ECO:0000256" key="2">
    <source>
        <dbReference type="ARBA" id="ARBA00022771"/>
    </source>
</evidence>
<keyword evidence="3" id="KW-0862">Zinc</keyword>
<evidence type="ECO:0000259" key="6">
    <source>
        <dbReference type="PROSITE" id="PS50950"/>
    </source>
</evidence>
<dbReference type="Pfam" id="PF05485">
    <property type="entry name" value="THAP"/>
    <property type="match status" value="1"/>
</dbReference>
<evidence type="ECO:0000256" key="4">
    <source>
        <dbReference type="ARBA" id="ARBA00023125"/>
    </source>
</evidence>
<protein>
    <recommendedName>
        <fullName evidence="6">THAP-type domain-containing protein</fullName>
    </recommendedName>
</protein>
<organism evidence="7 8">
    <name type="scientific">Caligus rogercresseyi</name>
    <name type="common">Sea louse</name>
    <dbReference type="NCBI Taxonomy" id="217165"/>
    <lineage>
        <taxon>Eukaryota</taxon>
        <taxon>Metazoa</taxon>
        <taxon>Ecdysozoa</taxon>
        <taxon>Arthropoda</taxon>
        <taxon>Crustacea</taxon>
        <taxon>Multicrustacea</taxon>
        <taxon>Hexanauplia</taxon>
        <taxon>Copepoda</taxon>
        <taxon>Siphonostomatoida</taxon>
        <taxon>Caligidae</taxon>
        <taxon>Caligus</taxon>
    </lineage>
</organism>
<gene>
    <name evidence="7" type="ORF">FKW44_015773</name>
</gene>